<comment type="caution">
    <text evidence="1">The sequence shown here is derived from an EMBL/GenBank/DDBJ whole genome shotgun (WGS) entry which is preliminary data.</text>
</comment>
<evidence type="ECO:0000313" key="2">
    <source>
        <dbReference type="Proteomes" id="UP000265520"/>
    </source>
</evidence>
<evidence type="ECO:0000313" key="1">
    <source>
        <dbReference type="EMBL" id="MCI81881.1"/>
    </source>
</evidence>
<protein>
    <submittedName>
        <fullName evidence="1">Uncharacterized protein</fullName>
    </submittedName>
</protein>
<organism evidence="1 2">
    <name type="scientific">Trifolium medium</name>
    <dbReference type="NCBI Taxonomy" id="97028"/>
    <lineage>
        <taxon>Eukaryota</taxon>
        <taxon>Viridiplantae</taxon>
        <taxon>Streptophyta</taxon>
        <taxon>Embryophyta</taxon>
        <taxon>Tracheophyta</taxon>
        <taxon>Spermatophyta</taxon>
        <taxon>Magnoliopsida</taxon>
        <taxon>eudicotyledons</taxon>
        <taxon>Gunneridae</taxon>
        <taxon>Pentapetalae</taxon>
        <taxon>rosids</taxon>
        <taxon>fabids</taxon>
        <taxon>Fabales</taxon>
        <taxon>Fabaceae</taxon>
        <taxon>Papilionoideae</taxon>
        <taxon>50 kb inversion clade</taxon>
        <taxon>NPAAA clade</taxon>
        <taxon>Hologalegina</taxon>
        <taxon>IRL clade</taxon>
        <taxon>Trifolieae</taxon>
        <taxon>Trifolium</taxon>
    </lineage>
</organism>
<proteinExistence type="predicted"/>
<dbReference type="Proteomes" id="UP000265520">
    <property type="component" value="Unassembled WGS sequence"/>
</dbReference>
<sequence>MIAPDIVGPLNVAADAPMTRKEMIAVLEANYK</sequence>
<accession>A0A392V494</accession>
<keyword evidence="2" id="KW-1185">Reference proteome</keyword>
<feature type="non-terminal residue" evidence="1">
    <location>
        <position position="32"/>
    </location>
</feature>
<name>A0A392V494_9FABA</name>
<dbReference type="AlphaFoldDB" id="A0A392V494"/>
<reference evidence="1 2" key="1">
    <citation type="journal article" date="2018" name="Front. Plant Sci.">
        <title>Red Clover (Trifolium pratense) and Zigzag Clover (T. medium) - A Picture of Genomic Similarities and Differences.</title>
        <authorList>
            <person name="Dluhosova J."/>
            <person name="Istvanek J."/>
            <person name="Nedelnik J."/>
            <person name="Repkova J."/>
        </authorList>
    </citation>
    <scope>NUCLEOTIDE SEQUENCE [LARGE SCALE GENOMIC DNA]</scope>
    <source>
        <strain evidence="2">cv. 10/8</strain>
        <tissue evidence="1">Leaf</tissue>
    </source>
</reference>
<dbReference type="EMBL" id="LXQA011030028">
    <property type="protein sequence ID" value="MCI81881.1"/>
    <property type="molecule type" value="Genomic_DNA"/>
</dbReference>